<dbReference type="Proteomes" id="UP001311915">
    <property type="component" value="Unassembled WGS sequence"/>
</dbReference>
<evidence type="ECO:0000313" key="2">
    <source>
        <dbReference type="Proteomes" id="UP001311915"/>
    </source>
</evidence>
<dbReference type="AlphaFoldDB" id="A0AAV9K1L5"/>
<organism evidence="1 2">
    <name type="scientific">Solanum pinnatisectum</name>
    <name type="common">tansyleaf nightshade</name>
    <dbReference type="NCBI Taxonomy" id="50273"/>
    <lineage>
        <taxon>Eukaryota</taxon>
        <taxon>Viridiplantae</taxon>
        <taxon>Streptophyta</taxon>
        <taxon>Embryophyta</taxon>
        <taxon>Tracheophyta</taxon>
        <taxon>Spermatophyta</taxon>
        <taxon>Magnoliopsida</taxon>
        <taxon>eudicotyledons</taxon>
        <taxon>Gunneridae</taxon>
        <taxon>Pentapetalae</taxon>
        <taxon>asterids</taxon>
        <taxon>lamiids</taxon>
        <taxon>Solanales</taxon>
        <taxon>Solanaceae</taxon>
        <taxon>Solanoideae</taxon>
        <taxon>Solaneae</taxon>
        <taxon>Solanum</taxon>
    </lineage>
</organism>
<keyword evidence="2" id="KW-1185">Reference proteome</keyword>
<dbReference type="EMBL" id="JAWPEI010000029">
    <property type="protein sequence ID" value="KAK4707061.1"/>
    <property type="molecule type" value="Genomic_DNA"/>
</dbReference>
<name>A0AAV9K1L5_9SOLN</name>
<evidence type="ECO:0000313" key="1">
    <source>
        <dbReference type="EMBL" id="KAK4707061.1"/>
    </source>
</evidence>
<gene>
    <name evidence="1" type="ORF">R3W88_033359</name>
</gene>
<reference evidence="1 2" key="1">
    <citation type="submission" date="2023-10" db="EMBL/GenBank/DDBJ databases">
        <title>Genome-Wide Identification Analysis in wild type Solanum Pinnatisectum Reveals Some Genes Defensing Phytophthora Infestans.</title>
        <authorList>
            <person name="Sun C."/>
        </authorList>
    </citation>
    <scope>NUCLEOTIDE SEQUENCE [LARGE SCALE GENOMIC DNA]</scope>
    <source>
        <strain evidence="1">LQN</strain>
        <tissue evidence="1">Leaf</tissue>
    </source>
</reference>
<evidence type="ECO:0008006" key="3">
    <source>
        <dbReference type="Google" id="ProtNLM"/>
    </source>
</evidence>
<comment type="caution">
    <text evidence="1">The sequence shown here is derived from an EMBL/GenBank/DDBJ whole genome shotgun (WGS) entry which is preliminary data.</text>
</comment>
<proteinExistence type="predicted"/>
<sequence>MSHLNHLSSIFNQNKLEGPNYGFKYVLVEECPIEPTDATDEEIKSYDKLTSMKSLLTTKMVDGSPVKDHMLNMMIYLNELEILDTSIDKES</sequence>
<accession>A0AAV9K1L5</accession>
<protein>
    <recommendedName>
        <fullName evidence="3">UBN2 domain-containing protein</fullName>
    </recommendedName>
</protein>